<evidence type="ECO:0000313" key="1">
    <source>
        <dbReference type="EMBL" id="SON48574.1"/>
    </source>
</evidence>
<evidence type="ECO:0000313" key="2">
    <source>
        <dbReference type="Proteomes" id="UP000235828"/>
    </source>
</evidence>
<organism evidence="1 2">
    <name type="scientific">Vibrio tapetis subsp. tapetis</name>
    <dbReference type="NCBI Taxonomy" id="1671868"/>
    <lineage>
        <taxon>Bacteria</taxon>
        <taxon>Pseudomonadati</taxon>
        <taxon>Pseudomonadota</taxon>
        <taxon>Gammaproteobacteria</taxon>
        <taxon>Vibrionales</taxon>
        <taxon>Vibrionaceae</taxon>
        <taxon>Vibrio</taxon>
    </lineage>
</organism>
<protein>
    <recommendedName>
        <fullName evidence="3">DUF4442 domain-containing protein</fullName>
    </recommendedName>
</protein>
<name>A0A2N8Z9H7_9VIBR</name>
<dbReference type="EMBL" id="LT960611">
    <property type="protein sequence ID" value="SON48574.1"/>
    <property type="molecule type" value="Genomic_DNA"/>
</dbReference>
<dbReference type="InterPro" id="IPR027961">
    <property type="entry name" value="DUF4442"/>
</dbReference>
<gene>
    <name evidence="1" type="ORF">VTAP4600_A0595</name>
</gene>
<dbReference type="RefSeq" id="WP_102521401.1">
    <property type="nucleotide sequence ID" value="NZ_LT960611.1"/>
</dbReference>
<accession>A0A2N8Z9H7</accession>
<reference evidence="1 2" key="1">
    <citation type="submission" date="2017-10" db="EMBL/GenBank/DDBJ databases">
        <authorList>
            <person name="Banno H."/>
            <person name="Chua N.-H."/>
        </authorList>
    </citation>
    <scope>NUCLEOTIDE SEQUENCE [LARGE SCALE GENOMIC DNA]</scope>
    <source>
        <strain evidence="1">Vibrio tapetis CECT4600</strain>
    </source>
</reference>
<dbReference type="AlphaFoldDB" id="A0A2N8Z9H7"/>
<evidence type="ECO:0008006" key="3">
    <source>
        <dbReference type="Google" id="ProtNLM"/>
    </source>
</evidence>
<dbReference type="KEGG" id="vta:A0595"/>
<dbReference type="Pfam" id="PF14539">
    <property type="entry name" value="DUF4442"/>
    <property type="match status" value="1"/>
</dbReference>
<dbReference type="InterPro" id="IPR029069">
    <property type="entry name" value="HotDog_dom_sf"/>
</dbReference>
<dbReference type="OrthoDB" id="9813017at2"/>
<sequence length="170" mass="18833">MLSSLQKSNLYLNLFGFFKVPLIWLCRPKILQLDDEKVIVKIPLRRRTKNHLNSMYFGTLAVGADVAGGFMAMHKADQRGGKVSLAFKGVSAEFLKRPEADVIFTCVDGNKIDRMLDDTFESGERVNEAVKIIATCPSIHGEEPMAEFDLVLSLKAVGVKKANEALKSTT</sequence>
<proteinExistence type="predicted"/>
<dbReference type="SUPFAM" id="SSF54637">
    <property type="entry name" value="Thioesterase/thiol ester dehydrase-isomerase"/>
    <property type="match status" value="1"/>
</dbReference>
<dbReference type="Proteomes" id="UP000235828">
    <property type="component" value="Chromosome A"/>
</dbReference>
<keyword evidence="2" id="KW-1185">Reference proteome</keyword>
<dbReference type="Gene3D" id="3.10.129.10">
    <property type="entry name" value="Hotdog Thioesterase"/>
    <property type="match status" value="1"/>
</dbReference>